<feature type="domain" description="Mechanosensitive ion channel MscS" evidence="8">
    <location>
        <begin position="102"/>
        <end position="167"/>
    </location>
</feature>
<organism evidence="10 11">
    <name type="scientific">Solitalea koreensis</name>
    <dbReference type="NCBI Taxonomy" id="543615"/>
    <lineage>
        <taxon>Bacteria</taxon>
        <taxon>Pseudomonadati</taxon>
        <taxon>Bacteroidota</taxon>
        <taxon>Sphingobacteriia</taxon>
        <taxon>Sphingobacteriales</taxon>
        <taxon>Sphingobacteriaceae</taxon>
        <taxon>Solitalea</taxon>
    </lineage>
</organism>
<dbReference type="InterPro" id="IPR010920">
    <property type="entry name" value="LSM_dom_sf"/>
</dbReference>
<dbReference type="OrthoDB" id="9809206at2"/>
<proteinExistence type="inferred from homology"/>
<evidence type="ECO:0000313" key="11">
    <source>
        <dbReference type="Proteomes" id="UP000315971"/>
    </source>
</evidence>
<keyword evidence="5 7" id="KW-1133">Transmembrane helix</keyword>
<dbReference type="EMBL" id="FXSZ01000001">
    <property type="protein sequence ID" value="SMO33646.1"/>
    <property type="molecule type" value="Genomic_DNA"/>
</dbReference>
<dbReference type="SUPFAM" id="SSF82861">
    <property type="entry name" value="Mechanosensitive channel protein MscS (YggB), transmembrane region"/>
    <property type="match status" value="1"/>
</dbReference>
<comment type="similarity">
    <text evidence="2">Belongs to the MscS (TC 1.A.23) family.</text>
</comment>
<dbReference type="SUPFAM" id="SSF82689">
    <property type="entry name" value="Mechanosensitive channel protein MscS (YggB), C-terminal domain"/>
    <property type="match status" value="1"/>
</dbReference>
<gene>
    <name evidence="10" type="ORF">SAMN06265350_101113</name>
</gene>
<protein>
    <submittedName>
        <fullName evidence="10">Mechanosensitive ion channel</fullName>
    </submittedName>
</protein>
<name>A0A521AFS9_9SPHI</name>
<dbReference type="Gene3D" id="1.10.287.1260">
    <property type="match status" value="1"/>
</dbReference>
<dbReference type="GO" id="GO:0008381">
    <property type="term" value="F:mechanosensitive monoatomic ion channel activity"/>
    <property type="evidence" value="ECO:0007669"/>
    <property type="project" value="UniProtKB-ARBA"/>
</dbReference>
<dbReference type="AlphaFoldDB" id="A0A521AFS9"/>
<keyword evidence="6 7" id="KW-0472">Membrane</keyword>
<keyword evidence="11" id="KW-1185">Reference proteome</keyword>
<dbReference type="InterPro" id="IPR011066">
    <property type="entry name" value="MscS_channel_C_sf"/>
</dbReference>
<keyword evidence="3" id="KW-1003">Cell membrane</keyword>
<evidence type="ECO:0000259" key="8">
    <source>
        <dbReference type="Pfam" id="PF00924"/>
    </source>
</evidence>
<feature type="transmembrane region" description="Helical" evidence="7">
    <location>
        <begin position="12"/>
        <end position="39"/>
    </location>
</feature>
<comment type="subcellular location">
    <subcellularLocation>
        <location evidence="1">Cell membrane</location>
        <topology evidence="1">Multi-pass membrane protein</topology>
    </subcellularLocation>
</comment>
<feature type="transmembrane region" description="Helical" evidence="7">
    <location>
        <begin position="60"/>
        <end position="77"/>
    </location>
</feature>
<keyword evidence="4 7" id="KW-0812">Transmembrane</keyword>
<dbReference type="PANTHER" id="PTHR30347:SF1">
    <property type="entry name" value="MECHANOSENSITIVE CHANNEL MSCK"/>
    <property type="match status" value="1"/>
</dbReference>
<evidence type="ECO:0000256" key="5">
    <source>
        <dbReference type="ARBA" id="ARBA00022989"/>
    </source>
</evidence>
<evidence type="ECO:0000259" key="9">
    <source>
        <dbReference type="Pfam" id="PF21082"/>
    </source>
</evidence>
<feature type="domain" description="Mechanosensitive ion channel MscS C-terminal" evidence="9">
    <location>
        <begin position="184"/>
        <end position="256"/>
    </location>
</feature>
<dbReference type="GO" id="GO:0005886">
    <property type="term" value="C:plasma membrane"/>
    <property type="evidence" value="ECO:0007669"/>
    <property type="project" value="UniProtKB-SubCell"/>
</dbReference>
<dbReference type="InterPro" id="IPR023408">
    <property type="entry name" value="MscS_beta-dom_sf"/>
</dbReference>
<dbReference type="SUPFAM" id="SSF50182">
    <property type="entry name" value="Sm-like ribonucleoproteins"/>
    <property type="match status" value="1"/>
</dbReference>
<evidence type="ECO:0000256" key="3">
    <source>
        <dbReference type="ARBA" id="ARBA00022475"/>
    </source>
</evidence>
<dbReference type="Gene3D" id="2.30.30.60">
    <property type="match status" value="1"/>
</dbReference>
<accession>A0A521AFS9</accession>
<evidence type="ECO:0000256" key="6">
    <source>
        <dbReference type="ARBA" id="ARBA00023136"/>
    </source>
</evidence>
<reference evidence="10 11" key="1">
    <citation type="submission" date="2017-05" db="EMBL/GenBank/DDBJ databases">
        <authorList>
            <person name="Varghese N."/>
            <person name="Submissions S."/>
        </authorList>
    </citation>
    <scope>NUCLEOTIDE SEQUENCE [LARGE SCALE GENOMIC DNA]</scope>
    <source>
        <strain evidence="10 11">DSM 21342</strain>
    </source>
</reference>
<dbReference type="InterPro" id="IPR052702">
    <property type="entry name" value="MscS-like_channel"/>
</dbReference>
<dbReference type="Pfam" id="PF21082">
    <property type="entry name" value="MS_channel_3rd"/>
    <property type="match status" value="1"/>
</dbReference>
<dbReference type="Pfam" id="PF00924">
    <property type="entry name" value="MS_channel_2nd"/>
    <property type="match status" value="1"/>
</dbReference>
<sequence>MEDWHNFELLNFGGYTLTIFEVISVFILAIACRVILWLIKRGLNNLKKIDDGQRFTIYTIVKYFLWVFFISAGLKILGIDASVLIAGSAALLVGIGLGLQALFYDFISGVIILAEGIIKVGHVIQIGDKRVEILAIRFRTSIVKTRDEKEIIIPNSYFTKNEIINWSNQKNTNRHFVAVDVSDKDVEQAMQLMLAIVKTHQKVTKLPEPYVRIEEFTNYSVSLKLLFWSEEVFAVGRMLGEIRLLVLKSFQENNIVMAVPHQHIIIKNKS</sequence>
<dbReference type="InterPro" id="IPR049278">
    <property type="entry name" value="MS_channel_C"/>
</dbReference>
<dbReference type="Proteomes" id="UP000315971">
    <property type="component" value="Unassembled WGS sequence"/>
</dbReference>
<evidence type="ECO:0000256" key="1">
    <source>
        <dbReference type="ARBA" id="ARBA00004651"/>
    </source>
</evidence>
<dbReference type="Gene3D" id="3.30.70.100">
    <property type="match status" value="1"/>
</dbReference>
<dbReference type="RefSeq" id="WP_142600572.1">
    <property type="nucleotide sequence ID" value="NZ_FXSZ01000001.1"/>
</dbReference>
<dbReference type="PANTHER" id="PTHR30347">
    <property type="entry name" value="POTASSIUM CHANNEL RELATED"/>
    <property type="match status" value="1"/>
</dbReference>
<dbReference type="InterPro" id="IPR006685">
    <property type="entry name" value="MscS_channel_2nd"/>
</dbReference>
<evidence type="ECO:0000256" key="7">
    <source>
        <dbReference type="SAM" id="Phobius"/>
    </source>
</evidence>
<evidence type="ECO:0000256" key="2">
    <source>
        <dbReference type="ARBA" id="ARBA00008017"/>
    </source>
</evidence>
<dbReference type="InterPro" id="IPR011014">
    <property type="entry name" value="MscS_channel_TM-2"/>
</dbReference>
<evidence type="ECO:0000256" key="4">
    <source>
        <dbReference type="ARBA" id="ARBA00022692"/>
    </source>
</evidence>
<evidence type="ECO:0000313" key="10">
    <source>
        <dbReference type="EMBL" id="SMO33646.1"/>
    </source>
</evidence>